<dbReference type="RefSeq" id="XP_011128315.1">
    <property type="nucleotide sequence ID" value="XM_011130013.1"/>
</dbReference>
<evidence type="ECO:0000313" key="3">
    <source>
        <dbReference type="Proteomes" id="UP000008784"/>
    </source>
</evidence>
<feature type="region of interest" description="Disordered" evidence="1">
    <location>
        <begin position="1"/>
        <end position="68"/>
    </location>
</feature>
<feature type="compositionally biased region" description="Low complexity" evidence="1">
    <location>
        <begin position="13"/>
        <end position="26"/>
    </location>
</feature>
<protein>
    <submittedName>
        <fullName evidence="2">Uncharacterized protein</fullName>
    </submittedName>
</protein>
<feature type="compositionally biased region" description="Basic and acidic residues" evidence="1">
    <location>
        <begin position="1"/>
        <end position="11"/>
    </location>
</feature>
<dbReference type="InParanoid" id="G1XV03"/>
<reference evidence="2 3" key="1">
    <citation type="journal article" date="2011" name="PLoS Pathog.">
        <title>Genomic and proteomic analyses of the fungus Arthrobotrys oligospora provide insights into nematode-trap formation.</title>
        <authorList>
            <person name="Yang J."/>
            <person name="Wang L."/>
            <person name="Ji X."/>
            <person name="Feng Y."/>
            <person name="Li X."/>
            <person name="Zou C."/>
            <person name="Xu J."/>
            <person name="Ren Y."/>
            <person name="Mi Q."/>
            <person name="Wu J."/>
            <person name="Liu S."/>
            <person name="Liu Y."/>
            <person name="Huang X."/>
            <person name="Wang H."/>
            <person name="Niu X."/>
            <person name="Li J."/>
            <person name="Liang L."/>
            <person name="Luo Y."/>
            <person name="Ji K."/>
            <person name="Zhou W."/>
            <person name="Yu Z."/>
            <person name="Li G."/>
            <person name="Liu Y."/>
            <person name="Li L."/>
            <person name="Qiao M."/>
            <person name="Feng L."/>
            <person name="Zhang K.-Q."/>
        </authorList>
    </citation>
    <scope>NUCLEOTIDE SEQUENCE [LARGE SCALE GENOMIC DNA]</scope>
    <source>
        <strain evidence="3">ATCC 24927 / CBS 115.81 / DSM 1491</strain>
    </source>
</reference>
<dbReference type="AlphaFoldDB" id="G1XV03"/>
<evidence type="ECO:0000313" key="2">
    <source>
        <dbReference type="EMBL" id="EGX43025.1"/>
    </source>
</evidence>
<comment type="caution">
    <text evidence="2">The sequence shown here is derived from an EMBL/GenBank/DDBJ whole genome shotgun (WGS) entry which is preliminary data.</text>
</comment>
<dbReference type="HOGENOM" id="CLU_2222619_0_0_1"/>
<accession>G1XV03</accession>
<dbReference type="EMBL" id="ADOT01000322">
    <property type="protein sequence ID" value="EGX43025.1"/>
    <property type="molecule type" value="Genomic_DNA"/>
</dbReference>
<gene>
    <name evidence="2" type="ORF">AOL_s00215g811</name>
</gene>
<dbReference type="Proteomes" id="UP000008784">
    <property type="component" value="Unassembled WGS sequence"/>
</dbReference>
<keyword evidence="3" id="KW-1185">Reference proteome</keyword>
<name>G1XV03_ARTOA</name>
<sequence>MPLHGMEEGRRTLLSPLSPSSSSPSSTVDVGEDDNDARGWDEADDDTDGTKSLTPTGSSPSSHGHGPDEECCWNRRLTRCLDVGDGSCPRFLPEPYALEFSFKILQ</sequence>
<organism evidence="2 3">
    <name type="scientific">Arthrobotrys oligospora (strain ATCC 24927 / CBS 115.81 / DSM 1491)</name>
    <name type="common">Nematode-trapping fungus</name>
    <name type="synonym">Didymozoophaga oligospora</name>
    <dbReference type="NCBI Taxonomy" id="756982"/>
    <lineage>
        <taxon>Eukaryota</taxon>
        <taxon>Fungi</taxon>
        <taxon>Dikarya</taxon>
        <taxon>Ascomycota</taxon>
        <taxon>Pezizomycotina</taxon>
        <taxon>Orbiliomycetes</taxon>
        <taxon>Orbiliales</taxon>
        <taxon>Orbiliaceae</taxon>
        <taxon>Orbilia</taxon>
        <taxon>Orbilia oligospora</taxon>
    </lineage>
</organism>
<evidence type="ECO:0000256" key="1">
    <source>
        <dbReference type="SAM" id="MobiDB-lite"/>
    </source>
</evidence>
<proteinExistence type="predicted"/>
<dbReference type="GeneID" id="22899281"/>
<feature type="compositionally biased region" description="Low complexity" evidence="1">
    <location>
        <begin position="54"/>
        <end position="64"/>
    </location>
</feature>